<comment type="caution">
    <text evidence="1">The sequence shown here is derived from an EMBL/GenBank/DDBJ whole genome shotgun (WGS) entry which is preliminary data.</text>
</comment>
<protein>
    <submittedName>
        <fullName evidence="1">Uncharacterized protein</fullName>
    </submittedName>
</protein>
<sequence length="322" mass="36096">MIPDTTKNLEAVPQNLEPQNVPDIDPVFPPELERKVFEAAAVENRASAPGLMLVARRVNDWIKPILYSEIVVQAGLRDGIQSEPPIYINETHAYEKTGLFDVVTTHAKSLLLMGQERSHVLELLSTCTDNVENLALWDVHSVHIPDGDEALPAFPFFAKLGRLSADFSSVFQYDFDAYTYRFDPTPFLNVSHLEILYVGKDNSQWGAWRPISTLPKLTHLAVDHSTPQFIQSALDECVHLKILIAYYEDRPEAFENAERAGDCDCCTISNARHDEVGVVSDPRVVQIAAGEVDWVADWKRGARGQDDIWAKAALMQAEKIRA</sequence>
<reference evidence="1 2" key="1">
    <citation type="journal article" date="2018" name="Evol. Lett.">
        <title>Horizontal gene cluster transfer increased hallucinogenic mushroom diversity.</title>
        <authorList>
            <person name="Reynolds H.T."/>
            <person name="Vijayakumar V."/>
            <person name="Gluck-Thaler E."/>
            <person name="Korotkin H.B."/>
            <person name="Matheny P.B."/>
            <person name="Slot J.C."/>
        </authorList>
    </citation>
    <scope>NUCLEOTIDE SEQUENCE [LARGE SCALE GENOMIC DNA]</scope>
    <source>
        <strain evidence="1 2">SRW20</strain>
    </source>
</reference>
<dbReference type="AlphaFoldDB" id="A0A409W532"/>
<proteinExistence type="predicted"/>
<evidence type="ECO:0000313" key="2">
    <source>
        <dbReference type="Proteomes" id="UP000284706"/>
    </source>
</evidence>
<dbReference type="EMBL" id="NHYE01005393">
    <property type="protein sequence ID" value="PPQ73630.1"/>
    <property type="molecule type" value="Genomic_DNA"/>
</dbReference>
<accession>A0A409W532</accession>
<name>A0A409W532_9AGAR</name>
<organism evidence="1 2">
    <name type="scientific">Gymnopilus dilepis</name>
    <dbReference type="NCBI Taxonomy" id="231916"/>
    <lineage>
        <taxon>Eukaryota</taxon>
        <taxon>Fungi</taxon>
        <taxon>Dikarya</taxon>
        <taxon>Basidiomycota</taxon>
        <taxon>Agaricomycotina</taxon>
        <taxon>Agaricomycetes</taxon>
        <taxon>Agaricomycetidae</taxon>
        <taxon>Agaricales</taxon>
        <taxon>Agaricineae</taxon>
        <taxon>Hymenogastraceae</taxon>
        <taxon>Gymnopilus</taxon>
    </lineage>
</organism>
<gene>
    <name evidence="1" type="ORF">CVT26_010621</name>
</gene>
<evidence type="ECO:0000313" key="1">
    <source>
        <dbReference type="EMBL" id="PPQ73630.1"/>
    </source>
</evidence>
<keyword evidence="2" id="KW-1185">Reference proteome</keyword>
<dbReference type="InParanoid" id="A0A409W532"/>
<dbReference type="OrthoDB" id="3035629at2759"/>
<dbReference type="Proteomes" id="UP000284706">
    <property type="component" value="Unassembled WGS sequence"/>
</dbReference>